<evidence type="ECO:0000256" key="5">
    <source>
        <dbReference type="ARBA" id="ARBA00012584"/>
    </source>
</evidence>
<evidence type="ECO:0000256" key="4">
    <source>
        <dbReference type="ARBA" id="ARBA00007663"/>
    </source>
</evidence>
<evidence type="ECO:0000256" key="2">
    <source>
        <dbReference type="ARBA" id="ARBA00004202"/>
    </source>
</evidence>
<evidence type="ECO:0000256" key="9">
    <source>
        <dbReference type="ARBA" id="ARBA00022679"/>
    </source>
</evidence>
<dbReference type="GO" id="GO:0005886">
    <property type="term" value="C:plasma membrane"/>
    <property type="evidence" value="ECO:0007669"/>
    <property type="project" value="UniProtKB-SubCell"/>
</dbReference>
<evidence type="ECO:0000256" key="6">
    <source>
        <dbReference type="ARBA" id="ARBA00015492"/>
    </source>
</evidence>
<evidence type="ECO:0000256" key="7">
    <source>
        <dbReference type="ARBA" id="ARBA00022475"/>
    </source>
</evidence>
<dbReference type="GO" id="GO:0005739">
    <property type="term" value="C:mitochondrion"/>
    <property type="evidence" value="ECO:0007669"/>
    <property type="project" value="UniProtKB-SubCell"/>
</dbReference>
<dbReference type="PANTHER" id="PTHR17490">
    <property type="entry name" value="SUA5"/>
    <property type="match status" value="1"/>
</dbReference>
<dbReference type="GO" id="GO:0003725">
    <property type="term" value="F:double-stranded RNA binding"/>
    <property type="evidence" value="ECO:0007669"/>
    <property type="project" value="InterPro"/>
</dbReference>
<comment type="subunit">
    <text evidence="15">Interacts with RSC1A1.</text>
</comment>
<reference evidence="17 18" key="1">
    <citation type="journal article" date="2018" name="Cell">
        <title>The Chara Genome: Secondary Complexity and Implications for Plant Terrestrialization.</title>
        <authorList>
            <person name="Nishiyama T."/>
            <person name="Sakayama H."/>
            <person name="Vries J.D."/>
            <person name="Buschmann H."/>
            <person name="Saint-Marcoux D."/>
            <person name="Ullrich K.K."/>
            <person name="Haas F.B."/>
            <person name="Vanderstraeten L."/>
            <person name="Becker D."/>
            <person name="Lang D."/>
            <person name="Vosolsobe S."/>
            <person name="Rombauts S."/>
            <person name="Wilhelmsson P.K.I."/>
            <person name="Janitza P."/>
            <person name="Kern R."/>
            <person name="Heyl A."/>
            <person name="Rumpler F."/>
            <person name="Villalobos L.I.A.C."/>
            <person name="Clay J.M."/>
            <person name="Skokan R."/>
            <person name="Toyoda A."/>
            <person name="Suzuki Y."/>
            <person name="Kagoshima H."/>
            <person name="Schijlen E."/>
            <person name="Tajeshwar N."/>
            <person name="Catarino B."/>
            <person name="Hetherington A.J."/>
            <person name="Saltykova A."/>
            <person name="Bonnot C."/>
            <person name="Breuninger H."/>
            <person name="Symeonidi A."/>
            <person name="Radhakrishnan G.V."/>
            <person name="Van Nieuwerburgh F."/>
            <person name="Deforce D."/>
            <person name="Chang C."/>
            <person name="Karol K.G."/>
            <person name="Hedrich R."/>
            <person name="Ulvskov P."/>
            <person name="Glockner G."/>
            <person name="Delwiche C.F."/>
            <person name="Petrasek J."/>
            <person name="Van de Peer Y."/>
            <person name="Friml J."/>
            <person name="Beilby M."/>
            <person name="Dolan L."/>
            <person name="Kohara Y."/>
            <person name="Sugano S."/>
            <person name="Fujiyama A."/>
            <person name="Delaux P.-M."/>
            <person name="Quint M."/>
            <person name="TheiBen G."/>
            <person name="Hagemann M."/>
            <person name="Harholt J."/>
            <person name="Dunand C."/>
            <person name="Zachgo S."/>
            <person name="Langdale J."/>
            <person name="Maumus F."/>
            <person name="Straeten D.V.D."/>
            <person name="Gould S.B."/>
            <person name="Rensing S.A."/>
        </authorList>
    </citation>
    <scope>NUCLEOTIDE SEQUENCE [LARGE SCALE GENOMIC DNA]</scope>
    <source>
        <strain evidence="17 18">S276</strain>
    </source>
</reference>
<evidence type="ECO:0000256" key="10">
    <source>
        <dbReference type="ARBA" id="ARBA00022946"/>
    </source>
</evidence>
<comment type="subcellular location">
    <subcellularLocation>
        <location evidence="2">Cell membrane</location>
        <topology evidence="2">Peripheral membrane protein</topology>
    </subcellularLocation>
    <subcellularLocation>
        <location evidence="3">Cytoplasm</location>
    </subcellularLocation>
    <subcellularLocation>
        <location evidence="1">Mitochondrion</location>
    </subcellularLocation>
</comment>
<dbReference type="EMBL" id="BFEA01000008">
    <property type="protein sequence ID" value="GBG60028.1"/>
    <property type="molecule type" value="Genomic_DNA"/>
</dbReference>
<accession>A0A388JQI3</accession>
<evidence type="ECO:0000256" key="15">
    <source>
        <dbReference type="ARBA" id="ARBA00063146"/>
    </source>
</evidence>
<evidence type="ECO:0000256" key="3">
    <source>
        <dbReference type="ARBA" id="ARBA00004496"/>
    </source>
</evidence>
<keyword evidence="8" id="KW-0963">Cytoplasm</keyword>
<dbReference type="Pfam" id="PF01300">
    <property type="entry name" value="Sua5_yciO_yrdC"/>
    <property type="match status" value="1"/>
</dbReference>
<evidence type="ECO:0000256" key="12">
    <source>
        <dbReference type="ARBA" id="ARBA00023136"/>
    </source>
</evidence>
<feature type="domain" description="YrdC-like" evidence="16">
    <location>
        <begin position="149"/>
        <end position="342"/>
    </location>
</feature>
<evidence type="ECO:0000313" key="18">
    <source>
        <dbReference type="Proteomes" id="UP000265515"/>
    </source>
</evidence>
<keyword evidence="7" id="KW-1003">Cell membrane</keyword>
<evidence type="ECO:0000256" key="11">
    <source>
        <dbReference type="ARBA" id="ARBA00023128"/>
    </source>
</evidence>
<keyword evidence="10" id="KW-0809">Transit peptide</keyword>
<keyword evidence="18" id="KW-1185">Reference proteome</keyword>
<dbReference type="Gramene" id="GBG60028">
    <property type="protein sequence ID" value="GBG60028"/>
    <property type="gene ID" value="CBR_g359"/>
</dbReference>
<evidence type="ECO:0000256" key="13">
    <source>
        <dbReference type="ARBA" id="ARBA00048366"/>
    </source>
</evidence>
<dbReference type="InterPro" id="IPR006070">
    <property type="entry name" value="Sua5-like_dom"/>
</dbReference>
<dbReference type="PROSITE" id="PS51163">
    <property type="entry name" value="YRDC"/>
    <property type="match status" value="1"/>
</dbReference>
<evidence type="ECO:0000313" key="17">
    <source>
        <dbReference type="EMBL" id="GBG60028.1"/>
    </source>
</evidence>
<dbReference type="InterPro" id="IPR050156">
    <property type="entry name" value="TC-AMP_synthase_SUA5"/>
</dbReference>
<dbReference type="GO" id="GO:0000049">
    <property type="term" value="F:tRNA binding"/>
    <property type="evidence" value="ECO:0007669"/>
    <property type="project" value="TreeGrafter"/>
</dbReference>
<comment type="catalytic activity">
    <reaction evidence="13">
        <text>L-threonine + hydrogencarbonate + ATP = L-threonylcarbamoyladenylate + diphosphate + H2O</text>
        <dbReference type="Rhea" id="RHEA:36407"/>
        <dbReference type="ChEBI" id="CHEBI:15377"/>
        <dbReference type="ChEBI" id="CHEBI:17544"/>
        <dbReference type="ChEBI" id="CHEBI:30616"/>
        <dbReference type="ChEBI" id="CHEBI:33019"/>
        <dbReference type="ChEBI" id="CHEBI:57926"/>
        <dbReference type="ChEBI" id="CHEBI:73682"/>
        <dbReference type="EC" id="2.7.7.87"/>
    </reaction>
</comment>
<gene>
    <name evidence="17" type="ORF">CBR_g359</name>
</gene>
<dbReference type="InterPro" id="IPR017945">
    <property type="entry name" value="DHBP_synth_RibB-like_a/b_dom"/>
</dbReference>
<name>A0A388JQI3_CHABU</name>
<evidence type="ECO:0000256" key="8">
    <source>
        <dbReference type="ARBA" id="ARBA00022490"/>
    </source>
</evidence>
<dbReference type="OrthoDB" id="412787at2759"/>
<dbReference type="SUPFAM" id="SSF55821">
    <property type="entry name" value="YrdC/RibB"/>
    <property type="match status" value="1"/>
</dbReference>
<proteinExistence type="inferred from homology"/>
<dbReference type="GO" id="GO:0006450">
    <property type="term" value="P:regulation of translational fidelity"/>
    <property type="evidence" value="ECO:0007669"/>
    <property type="project" value="TreeGrafter"/>
</dbReference>
<evidence type="ECO:0000259" key="16">
    <source>
        <dbReference type="PROSITE" id="PS51163"/>
    </source>
</evidence>
<evidence type="ECO:0000256" key="14">
    <source>
        <dbReference type="ARBA" id="ARBA00058524"/>
    </source>
</evidence>
<protein>
    <recommendedName>
        <fullName evidence="6">Threonylcarbamoyl-AMP synthase</fullName>
        <ecNumber evidence="5">2.7.7.87</ecNumber>
    </recommendedName>
</protein>
<comment type="function">
    <text evidence="14">Cytoplasmic and mitochondrial threonylcarbamoyl-AMP synthase required for the formation of a threonylcarbamoyl group on adenosine at position 37 (t(6)A37) in tRNAs that read codons beginning with adenine. Catalyzes the conversion of L-threonine, HCO(3)(-)/CO(2) and ATP to give threonylcarbamoyl-AMP (TC-AMP) as the acyladenylate intermediate, with the release of diphosphate. Participates in t(6)A37 formation in cytoplasmic and mitochondrial tRNAs. May regulate the activity of some transporters.</text>
</comment>
<keyword evidence="12" id="KW-0472">Membrane</keyword>
<comment type="caution">
    <text evidence="17">The sequence shown here is derived from an EMBL/GenBank/DDBJ whole genome shotgun (WGS) entry which is preliminary data.</text>
</comment>
<dbReference type="PANTHER" id="PTHR17490:SF10">
    <property type="entry name" value="THREONYLCARBAMOYL-AMP SYNTHASE"/>
    <property type="match status" value="1"/>
</dbReference>
<organism evidence="17 18">
    <name type="scientific">Chara braunii</name>
    <name type="common">Braun's stonewort</name>
    <dbReference type="NCBI Taxonomy" id="69332"/>
    <lineage>
        <taxon>Eukaryota</taxon>
        <taxon>Viridiplantae</taxon>
        <taxon>Streptophyta</taxon>
        <taxon>Charophyceae</taxon>
        <taxon>Charales</taxon>
        <taxon>Characeae</taxon>
        <taxon>Chara</taxon>
    </lineage>
</organism>
<dbReference type="FunFam" id="3.90.870.10:FF:000007">
    <property type="entry name" value="YrdC N6-threonylcarbamoyltransferase domain containing"/>
    <property type="match status" value="1"/>
</dbReference>
<dbReference type="STRING" id="69332.A0A388JQI3"/>
<keyword evidence="9" id="KW-0808">Transferase</keyword>
<evidence type="ECO:0000256" key="1">
    <source>
        <dbReference type="ARBA" id="ARBA00004173"/>
    </source>
</evidence>
<dbReference type="Proteomes" id="UP000265515">
    <property type="component" value="Unassembled WGS sequence"/>
</dbReference>
<dbReference type="AlphaFoldDB" id="A0A388JQI3"/>
<comment type="similarity">
    <text evidence="4">Belongs to the SUA5 family.</text>
</comment>
<dbReference type="EC" id="2.7.7.87" evidence="5"/>
<sequence length="361" mass="38536">MQCERWILPCLGRARAESILALGYRRWTASLSTVERVAAAADVAGLTGRLVVRQSGHCAQQLHFCSLVDVYKADNKCDGWRRSCSRFGPTTSDSQAVDVTSTMTDFADECKNSNVELSANGESATFHASTKPKNLVMRRTNEKLVPATAENVCVAASALQQGDVIAVPTDTLYGLAADAQSASAIFKLYEIKGRDLKNPLAICVGNVADIPFYGDTRHLPEGLLLKLLPGPVTLVLPRHALSRLHPSLNPGVAGIGVRVPDTAFIRDVARSFGGALALTSANVSGGLSPVSVMEFESLWHHCAHVFDAGTICGNSSGSEREGSTVVELVEPGRYSILRAGSARDETAAILKEFGLQDAKQK</sequence>
<dbReference type="Gene3D" id="3.90.870.10">
    <property type="entry name" value="DHBP synthase"/>
    <property type="match status" value="1"/>
</dbReference>
<dbReference type="GO" id="GO:0061710">
    <property type="term" value="F:L-threonylcarbamoyladenylate synthase"/>
    <property type="evidence" value="ECO:0007669"/>
    <property type="project" value="UniProtKB-EC"/>
</dbReference>
<keyword evidence="11" id="KW-0496">Mitochondrion</keyword>